<dbReference type="GeneID" id="43618897"/>
<accession>A0A7J6IZH5</accession>
<dbReference type="Pfam" id="PF14420">
    <property type="entry name" value="Clr5"/>
    <property type="match status" value="1"/>
</dbReference>
<feature type="domain" description="Clr5" evidence="1">
    <location>
        <begin position="11"/>
        <end position="61"/>
    </location>
</feature>
<keyword evidence="3" id="KW-1185">Reference proteome</keyword>
<proteinExistence type="predicted"/>
<dbReference type="OrthoDB" id="539213at2759"/>
<dbReference type="InterPro" id="IPR025676">
    <property type="entry name" value="Clr5_dom"/>
</dbReference>
<reference evidence="2 3" key="1">
    <citation type="submission" date="2012-08" db="EMBL/GenBank/DDBJ databases">
        <authorList>
            <person name="Gan P.H.P."/>
            <person name="Ikeda K."/>
            <person name="Irieda H."/>
            <person name="Narusaka M."/>
            <person name="O'Connell R.J."/>
            <person name="Narusaka Y."/>
            <person name="Takano Y."/>
            <person name="Kubo Y."/>
            <person name="Shirasu K."/>
        </authorList>
    </citation>
    <scope>NUCLEOTIDE SEQUENCE [LARGE SCALE GENOMIC DNA]</scope>
    <source>
        <strain evidence="2 3">Nara gc5</strain>
    </source>
</reference>
<dbReference type="RefSeq" id="XP_066008473.1">
    <property type="nucleotide sequence ID" value="XM_066152059.1"/>
</dbReference>
<dbReference type="InParanoid" id="A0A7J6IZH5"/>
<dbReference type="AlphaFoldDB" id="A0A7J6IZH5"/>
<protein>
    <recommendedName>
        <fullName evidence="1">Clr5 domain-containing protein</fullName>
    </recommendedName>
</protein>
<gene>
    <name evidence="2" type="ORF">CGGC5_v008784</name>
</gene>
<evidence type="ECO:0000259" key="1">
    <source>
        <dbReference type="Pfam" id="PF14420"/>
    </source>
</evidence>
<organism evidence="2 3">
    <name type="scientific">Colletotrichum fructicola (strain Nara gc5)</name>
    <name type="common">Anthracnose fungus</name>
    <name type="synonym">Colletotrichum gloeosporioides (strain Nara gc5)</name>
    <dbReference type="NCBI Taxonomy" id="1213859"/>
    <lineage>
        <taxon>Eukaryota</taxon>
        <taxon>Fungi</taxon>
        <taxon>Dikarya</taxon>
        <taxon>Ascomycota</taxon>
        <taxon>Pezizomycotina</taxon>
        <taxon>Sordariomycetes</taxon>
        <taxon>Hypocreomycetidae</taxon>
        <taxon>Glomerellales</taxon>
        <taxon>Glomerellaceae</taxon>
        <taxon>Colletotrichum</taxon>
        <taxon>Colletotrichum gloeosporioides species complex</taxon>
    </lineage>
</organism>
<evidence type="ECO:0000313" key="2">
    <source>
        <dbReference type="EMBL" id="KAF4482667.1"/>
    </source>
</evidence>
<comment type="caution">
    <text evidence="2">The sequence shown here is derived from an EMBL/GenBank/DDBJ whole genome shotgun (WGS) entry which is preliminary data.</text>
</comment>
<dbReference type="Proteomes" id="UP000011096">
    <property type="component" value="Unassembled WGS sequence"/>
</dbReference>
<evidence type="ECO:0000313" key="3">
    <source>
        <dbReference type="Proteomes" id="UP000011096"/>
    </source>
</evidence>
<dbReference type="EMBL" id="ANPB02000005">
    <property type="protein sequence ID" value="KAF4482667.1"/>
    <property type="molecule type" value="Genomic_DNA"/>
</dbReference>
<name>A0A7J6IZH5_COLFN</name>
<reference evidence="2 3" key="2">
    <citation type="submission" date="2020-04" db="EMBL/GenBank/DDBJ databases">
        <title>Genome sequencing and assembly of multiple isolates from the Colletotrichum gloeosporioides species complex.</title>
        <authorList>
            <person name="Gan P."/>
            <person name="Shirasu K."/>
        </authorList>
    </citation>
    <scope>NUCLEOTIDE SEQUENCE [LARGE SCALE GENOMIC DNA]</scope>
    <source>
        <strain evidence="2 3">Nara gc5</strain>
    </source>
</reference>
<sequence length="307" mass="35926">MSSSRTRPTGAEWLQQKPNIKRMIIDQNMSQEEARQRLKDGGLLVSKAQLEYKLKTWGFRKKIPKKKSDDIWQYVGHRIEKRKRQDNKDSDVFLNGRLLDPAKVRKEINRHQPSVDNIYAIYVANLPPMATISAQSFPIFEFPQARSGFCHYTYNLSWLAAGLDMIMPEAQGYENASRAQSLLYGSADVTTEDLKMQAFRNLAYEYSCVYHRPVTNLYSEWRKDGGRNAECDGKRNAECDRERNAECDRERAGRWDQWDRDKLKELPSWRIIDWLLSSGQNPNTPIYQEDSFVGKTRLWFMMCPIHP</sequence>